<dbReference type="AlphaFoldDB" id="A0AAV4PSG9"/>
<feature type="region of interest" description="Disordered" evidence="1">
    <location>
        <begin position="63"/>
        <end position="152"/>
    </location>
</feature>
<dbReference type="EMBL" id="BPLQ01003121">
    <property type="protein sequence ID" value="GIX98142.1"/>
    <property type="molecule type" value="Genomic_DNA"/>
</dbReference>
<feature type="compositionally biased region" description="Low complexity" evidence="1">
    <location>
        <begin position="99"/>
        <end position="117"/>
    </location>
</feature>
<name>A0AAV4PSG9_9ARAC</name>
<dbReference type="Proteomes" id="UP001054837">
    <property type="component" value="Unassembled WGS sequence"/>
</dbReference>
<accession>A0AAV4PSG9</accession>
<protein>
    <submittedName>
        <fullName evidence="2">Uncharacterized protein</fullName>
    </submittedName>
</protein>
<feature type="compositionally biased region" description="Polar residues" evidence="1">
    <location>
        <begin position="118"/>
        <end position="139"/>
    </location>
</feature>
<proteinExistence type="predicted"/>
<organism evidence="2 3">
    <name type="scientific">Caerostris darwini</name>
    <dbReference type="NCBI Taxonomy" id="1538125"/>
    <lineage>
        <taxon>Eukaryota</taxon>
        <taxon>Metazoa</taxon>
        <taxon>Ecdysozoa</taxon>
        <taxon>Arthropoda</taxon>
        <taxon>Chelicerata</taxon>
        <taxon>Arachnida</taxon>
        <taxon>Araneae</taxon>
        <taxon>Araneomorphae</taxon>
        <taxon>Entelegynae</taxon>
        <taxon>Araneoidea</taxon>
        <taxon>Araneidae</taxon>
        <taxon>Caerostris</taxon>
    </lineage>
</organism>
<sequence>MSGRCHLTPPPTVNSSKEVESNCFYLQGIQPWENWILTNLNFIIRNTEDSSVCHNRQSIKLKRTTSNIRQQSTDQTTTDDQSHYNKQLPTLGNRPIRLQQTTFNNPQQTTSNTPQQTINRTTTDNRSDYNVQQSTTDNRSNYDKQPLTFHNR</sequence>
<comment type="caution">
    <text evidence="2">The sequence shown here is derived from an EMBL/GenBank/DDBJ whole genome shotgun (WGS) entry which is preliminary data.</text>
</comment>
<reference evidence="2 3" key="1">
    <citation type="submission" date="2021-06" db="EMBL/GenBank/DDBJ databases">
        <title>Caerostris darwini draft genome.</title>
        <authorList>
            <person name="Kono N."/>
            <person name="Arakawa K."/>
        </authorList>
    </citation>
    <scope>NUCLEOTIDE SEQUENCE [LARGE SCALE GENOMIC DNA]</scope>
</reference>
<gene>
    <name evidence="2" type="ORF">CDAR_396491</name>
</gene>
<keyword evidence="3" id="KW-1185">Reference proteome</keyword>
<evidence type="ECO:0000313" key="3">
    <source>
        <dbReference type="Proteomes" id="UP001054837"/>
    </source>
</evidence>
<feature type="compositionally biased region" description="Low complexity" evidence="1">
    <location>
        <begin position="70"/>
        <end position="79"/>
    </location>
</feature>
<evidence type="ECO:0000313" key="2">
    <source>
        <dbReference type="EMBL" id="GIX98142.1"/>
    </source>
</evidence>
<evidence type="ECO:0000256" key="1">
    <source>
        <dbReference type="SAM" id="MobiDB-lite"/>
    </source>
</evidence>